<evidence type="ECO:0000256" key="3">
    <source>
        <dbReference type="ARBA" id="ARBA00004663"/>
    </source>
</evidence>
<keyword evidence="7 19" id="KW-1003">Cell membrane</keyword>
<dbReference type="EC" id="2.7.8.26" evidence="5 19"/>
<evidence type="ECO:0000256" key="13">
    <source>
        <dbReference type="ARBA" id="ARBA00023136"/>
    </source>
</evidence>
<keyword evidence="9 19" id="KW-0808">Transferase</keyword>
<organism evidence="20 21">
    <name type="scientific">Kozakia baliensis</name>
    <dbReference type="NCBI Taxonomy" id="153496"/>
    <lineage>
        <taxon>Bacteria</taxon>
        <taxon>Pseudomonadati</taxon>
        <taxon>Pseudomonadota</taxon>
        <taxon>Alphaproteobacteria</taxon>
        <taxon>Acetobacterales</taxon>
        <taxon>Acetobacteraceae</taxon>
        <taxon>Kozakia</taxon>
    </lineage>
</organism>
<dbReference type="GO" id="GO:0008818">
    <property type="term" value="F:cobalamin 5'-phosphate synthase activity"/>
    <property type="evidence" value="ECO:0007669"/>
    <property type="project" value="UniProtKB-UniRule"/>
</dbReference>
<keyword evidence="13 19" id="KW-0472">Membrane</keyword>
<evidence type="ECO:0000256" key="18">
    <source>
        <dbReference type="ARBA" id="ARBA00049504"/>
    </source>
</evidence>
<dbReference type="Pfam" id="PF02654">
    <property type="entry name" value="CobS"/>
    <property type="match status" value="1"/>
</dbReference>
<gene>
    <name evidence="19" type="primary">cobS</name>
    <name evidence="20" type="ORF">A0U89_06075</name>
</gene>
<evidence type="ECO:0000256" key="8">
    <source>
        <dbReference type="ARBA" id="ARBA00022573"/>
    </source>
</evidence>
<comment type="catalytic activity">
    <reaction evidence="17 19">
        <text>alpha-ribazole + adenosylcob(III)inamide-GDP = adenosylcob(III)alamin + GMP + H(+)</text>
        <dbReference type="Rhea" id="RHEA:16049"/>
        <dbReference type="ChEBI" id="CHEBI:10329"/>
        <dbReference type="ChEBI" id="CHEBI:15378"/>
        <dbReference type="ChEBI" id="CHEBI:18408"/>
        <dbReference type="ChEBI" id="CHEBI:58115"/>
        <dbReference type="ChEBI" id="CHEBI:60487"/>
        <dbReference type="EC" id="2.7.8.26"/>
    </reaction>
</comment>
<feature type="transmembrane region" description="Helical" evidence="19">
    <location>
        <begin position="150"/>
        <end position="169"/>
    </location>
</feature>
<comment type="pathway">
    <text evidence="3 19">Cofactor biosynthesis; adenosylcobalamin biosynthesis; adenosylcobalamin from cob(II)yrinate a,c-diamide: step 7/7.</text>
</comment>
<dbReference type="NCBIfam" id="TIGR00317">
    <property type="entry name" value="cobS"/>
    <property type="match status" value="1"/>
</dbReference>
<feature type="transmembrane region" description="Helical" evidence="19">
    <location>
        <begin position="45"/>
        <end position="63"/>
    </location>
</feature>
<keyword evidence="11 19" id="KW-0460">Magnesium</keyword>
<keyword evidence="8 19" id="KW-0169">Cobalamin biosynthesis</keyword>
<dbReference type="PANTHER" id="PTHR34148">
    <property type="entry name" value="ADENOSYLCOBINAMIDE-GDP RIBAZOLETRANSFERASE"/>
    <property type="match status" value="1"/>
</dbReference>
<comment type="cofactor">
    <cofactor evidence="1 19">
        <name>Mg(2+)</name>
        <dbReference type="ChEBI" id="CHEBI:18420"/>
    </cofactor>
</comment>
<evidence type="ECO:0000256" key="10">
    <source>
        <dbReference type="ARBA" id="ARBA00022692"/>
    </source>
</evidence>
<feature type="transmembrane region" description="Helical" evidence="19">
    <location>
        <begin position="69"/>
        <end position="91"/>
    </location>
</feature>
<evidence type="ECO:0000256" key="15">
    <source>
        <dbReference type="ARBA" id="ARBA00032605"/>
    </source>
</evidence>
<dbReference type="KEGG" id="kba:A0U89_06075"/>
<dbReference type="EMBL" id="CP014674">
    <property type="protein sequence ID" value="AOX16770.1"/>
    <property type="molecule type" value="Genomic_DNA"/>
</dbReference>
<dbReference type="AlphaFoldDB" id="A0A1D8UT06"/>
<dbReference type="PANTHER" id="PTHR34148:SF1">
    <property type="entry name" value="ADENOSYLCOBINAMIDE-GDP RIBAZOLETRANSFERASE"/>
    <property type="match status" value="1"/>
</dbReference>
<evidence type="ECO:0000256" key="16">
    <source>
        <dbReference type="ARBA" id="ARBA00032853"/>
    </source>
</evidence>
<feature type="transmembrane region" description="Helical" evidence="19">
    <location>
        <begin position="121"/>
        <end position="144"/>
    </location>
</feature>
<keyword evidence="21" id="KW-1185">Reference proteome</keyword>
<dbReference type="GO" id="GO:0009236">
    <property type="term" value="P:cobalamin biosynthetic process"/>
    <property type="evidence" value="ECO:0007669"/>
    <property type="project" value="UniProtKB-UniRule"/>
</dbReference>
<keyword evidence="10 19" id="KW-0812">Transmembrane</keyword>
<evidence type="ECO:0000313" key="20">
    <source>
        <dbReference type="EMBL" id="AOX16770.1"/>
    </source>
</evidence>
<evidence type="ECO:0000256" key="5">
    <source>
        <dbReference type="ARBA" id="ARBA00013200"/>
    </source>
</evidence>
<dbReference type="OrthoDB" id="9794626at2"/>
<comment type="catalytic activity">
    <reaction evidence="18 19">
        <text>alpha-ribazole 5'-phosphate + adenosylcob(III)inamide-GDP = adenosylcob(III)alamin 5'-phosphate + GMP + H(+)</text>
        <dbReference type="Rhea" id="RHEA:23560"/>
        <dbReference type="ChEBI" id="CHEBI:15378"/>
        <dbReference type="ChEBI" id="CHEBI:57918"/>
        <dbReference type="ChEBI" id="CHEBI:58115"/>
        <dbReference type="ChEBI" id="CHEBI:60487"/>
        <dbReference type="ChEBI" id="CHEBI:60493"/>
        <dbReference type="EC" id="2.7.8.26"/>
    </reaction>
</comment>
<proteinExistence type="inferred from homology"/>
<feature type="transmembrane region" description="Helical" evidence="19">
    <location>
        <begin position="240"/>
        <end position="259"/>
    </location>
</feature>
<comment type="function">
    <text evidence="14 19">Joins adenosylcobinamide-GDP and alpha-ribazole to generate adenosylcobalamin (Ado-cobalamin). Also synthesizes adenosylcobalamin 5'-phosphate from adenosylcobinamide-GDP and alpha-ribazole 5'-phosphate.</text>
</comment>
<dbReference type="HAMAP" id="MF_00719">
    <property type="entry name" value="CobS"/>
    <property type="match status" value="1"/>
</dbReference>
<comment type="subcellular location">
    <subcellularLocation>
        <location evidence="2 19">Cell membrane</location>
        <topology evidence="2 19">Multi-pass membrane protein</topology>
    </subcellularLocation>
</comment>
<evidence type="ECO:0000256" key="19">
    <source>
        <dbReference type="HAMAP-Rule" id="MF_00719"/>
    </source>
</evidence>
<feature type="transmembrane region" description="Helical" evidence="19">
    <location>
        <begin position="12"/>
        <end position="33"/>
    </location>
</feature>
<reference evidence="20 21" key="1">
    <citation type="journal article" date="2016" name="Microb. Cell Fact.">
        <title>Dissection of exopolysaccharide biosynthesis in Kozakia baliensis.</title>
        <authorList>
            <person name="Brandt J.U."/>
            <person name="Jakob F."/>
            <person name="Behr J."/>
            <person name="Geissler A.J."/>
            <person name="Vogel R.F."/>
        </authorList>
    </citation>
    <scope>NUCLEOTIDE SEQUENCE [LARGE SCALE GENOMIC DNA]</scope>
    <source>
        <strain evidence="20 21">DSM 14400</strain>
    </source>
</reference>
<evidence type="ECO:0000256" key="11">
    <source>
        <dbReference type="ARBA" id="ARBA00022842"/>
    </source>
</evidence>
<evidence type="ECO:0000256" key="7">
    <source>
        <dbReference type="ARBA" id="ARBA00022475"/>
    </source>
</evidence>
<dbReference type="eggNOG" id="COG0368">
    <property type="taxonomic scope" value="Bacteria"/>
</dbReference>
<evidence type="ECO:0000313" key="21">
    <source>
        <dbReference type="Proteomes" id="UP000179145"/>
    </source>
</evidence>
<dbReference type="GO" id="GO:0051073">
    <property type="term" value="F:adenosylcobinamide-GDP ribazoletransferase activity"/>
    <property type="evidence" value="ECO:0007669"/>
    <property type="project" value="UniProtKB-UniRule"/>
</dbReference>
<dbReference type="InterPro" id="IPR003805">
    <property type="entry name" value="CobS"/>
</dbReference>
<evidence type="ECO:0000256" key="12">
    <source>
        <dbReference type="ARBA" id="ARBA00022989"/>
    </source>
</evidence>
<keyword evidence="12 19" id="KW-1133">Transmembrane helix</keyword>
<accession>A0A1D8UT06</accession>
<dbReference type="GO" id="GO:0005886">
    <property type="term" value="C:plasma membrane"/>
    <property type="evidence" value="ECO:0007669"/>
    <property type="project" value="UniProtKB-SubCell"/>
</dbReference>
<dbReference type="STRING" id="153496.A0U89_06075"/>
<comment type="similarity">
    <text evidence="4 19">Belongs to the CobS family.</text>
</comment>
<dbReference type="Proteomes" id="UP000179145">
    <property type="component" value="Chromosome"/>
</dbReference>
<evidence type="ECO:0000256" key="1">
    <source>
        <dbReference type="ARBA" id="ARBA00001946"/>
    </source>
</evidence>
<evidence type="ECO:0000256" key="9">
    <source>
        <dbReference type="ARBA" id="ARBA00022679"/>
    </source>
</evidence>
<evidence type="ECO:0000256" key="17">
    <source>
        <dbReference type="ARBA" id="ARBA00048623"/>
    </source>
</evidence>
<dbReference type="UniPathway" id="UPA00148">
    <property type="reaction ID" value="UER00238"/>
</dbReference>
<evidence type="ECO:0000256" key="2">
    <source>
        <dbReference type="ARBA" id="ARBA00004651"/>
    </source>
</evidence>
<evidence type="ECO:0000256" key="4">
    <source>
        <dbReference type="ARBA" id="ARBA00010561"/>
    </source>
</evidence>
<evidence type="ECO:0000256" key="14">
    <source>
        <dbReference type="ARBA" id="ARBA00025228"/>
    </source>
</evidence>
<protein>
    <recommendedName>
        <fullName evidence="6 19">Adenosylcobinamide-GDP ribazoletransferase</fullName>
        <ecNumber evidence="5 19">2.7.8.26</ecNumber>
    </recommendedName>
    <alternativeName>
        <fullName evidence="16 19">Cobalamin synthase</fullName>
    </alternativeName>
    <alternativeName>
        <fullName evidence="15 19">Cobalamin-5'-phosphate synthase</fullName>
    </alternativeName>
</protein>
<name>A0A1D8UT06_9PROT</name>
<feature type="transmembrane region" description="Helical" evidence="19">
    <location>
        <begin position="190"/>
        <end position="220"/>
    </location>
</feature>
<sequence length="260" mass="27533">MPRQALLLNFRRLAADLLAALGLFTRLPLGWLARWASDVSLRRSIWLWPWVGAGIGGTTALLTELGFSLHFPPFIAALCGVMAQLLLTGALHEDGLADMADGLGGGSTIEKRLEIMRDSRIGTYGALVLITCIALRVACIAALIPYRLALLLALPGMLSRVSLLGLLASTPAARKDGLAAALLPLPKFPLWLAVAITLLTGALFIPLYLLAASIAAVMLVVFAMRRLVLSKLGGFTGDTLGATAILSELAVLLLLVASYR</sequence>
<evidence type="ECO:0000256" key="6">
    <source>
        <dbReference type="ARBA" id="ARBA00015850"/>
    </source>
</evidence>